<gene>
    <name evidence="1" type="ORF">CDAR_312821</name>
</gene>
<comment type="caution">
    <text evidence="1">The sequence shown here is derived from an EMBL/GenBank/DDBJ whole genome shotgun (WGS) entry which is preliminary data.</text>
</comment>
<protein>
    <submittedName>
        <fullName evidence="1">Uncharacterized protein</fullName>
    </submittedName>
</protein>
<evidence type="ECO:0000313" key="1">
    <source>
        <dbReference type="EMBL" id="GIX74564.1"/>
    </source>
</evidence>
<name>A0AAV4MUH8_9ARAC</name>
<dbReference type="Proteomes" id="UP001054837">
    <property type="component" value="Unassembled WGS sequence"/>
</dbReference>
<dbReference type="EMBL" id="BPLQ01000751">
    <property type="protein sequence ID" value="GIX74564.1"/>
    <property type="molecule type" value="Genomic_DNA"/>
</dbReference>
<organism evidence="1 2">
    <name type="scientific">Caerostris darwini</name>
    <dbReference type="NCBI Taxonomy" id="1538125"/>
    <lineage>
        <taxon>Eukaryota</taxon>
        <taxon>Metazoa</taxon>
        <taxon>Ecdysozoa</taxon>
        <taxon>Arthropoda</taxon>
        <taxon>Chelicerata</taxon>
        <taxon>Arachnida</taxon>
        <taxon>Araneae</taxon>
        <taxon>Araneomorphae</taxon>
        <taxon>Entelegynae</taxon>
        <taxon>Araneoidea</taxon>
        <taxon>Araneidae</taxon>
        <taxon>Caerostris</taxon>
    </lineage>
</organism>
<keyword evidence="2" id="KW-1185">Reference proteome</keyword>
<accession>A0AAV4MUH8</accession>
<reference evidence="1 2" key="1">
    <citation type="submission" date="2021-06" db="EMBL/GenBank/DDBJ databases">
        <title>Caerostris darwini draft genome.</title>
        <authorList>
            <person name="Kono N."/>
            <person name="Arakawa K."/>
        </authorList>
    </citation>
    <scope>NUCLEOTIDE SEQUENCE [LARGE SCALE GENOMIC DNA]</scope>
</reference>
<dbReference type="AlphaFoldDB" id="A0AAV4MUH8"/>
<sequence>MVLHSSTHLKTILKMRNYNKRVSKILSGITTSRIFQLKVNLTFPPQLVPLDDYRDRRCYEGEAYLHPTMGIFFWGRKLDDRKQVIYYLVPSDE</sequence>
<evidence type="ECO:0000313" key="2">
    <source>
        <dbReference type="Proteomes" id="UP001054837"/>
    </source>
</evidence>
<proteinExistence type="predicted"/>